<name>A0A0R3RA83_9BILA</name>
<proteinExistence type="predicted"/>
<keyword evidence="3" id="KW-1185">Reference proteome</keyword>
<evidence type="ECO:0000313" key="4">
    <source>
        <dbReference type="WBParaSite" id="BTMF_0001694601-mRNA-1"/>
    </source>
</evidence>
<dbReference type="EMBL" id="UZAG01021812">
    <property type="protein sequence ID" value="VDO51685.1"/>
    <property type="molecule type" value="Genomic_DNA"/>
</dbReference>
<evidence type="ECO:0000313" key="2">
    <source>
        <dbReference type="EMBL" id="VDO51685.1"/>
    </source>
</evidence>
<reference evidence="2 3" key="2">
    <citation type="submission" date="2018-11" db="EMBL/GenBank/DDBJ databases">
        <authorList>
            <consortium name="Pathogen Informatics"/>
        </authorList>
    </citation>
    <scope>NUCLEOTIDE SEQUENCE [LARGE SCALE GENOMIC DNA]</scope>
</reference>
<dbReference type="AlphaFoldDB" id="A0A0R3RA83"/>
<sequence>MKIWSLLNVTYFKIELGEDEEVQIQFDDIESVQHLFETGQLTIANDEQAIILEGNLNDSKYCYNVSYGDSNSSILPTSGARFVEGEKVADERSKRARKQEFEGNQQHYDFSTGTVPIKSEAR</sequence>
<protein>
    <submittedName>
        <fullName evidence="4">DUF4097 domain-containing protein</fullName>
    </submittedName>
</protein>
<evidence type="ECO:0000313" key="3">
    <source>
        <dbReference type="Proteomes" id="UP000280834"/>
    </source>
</evidence>
<dbReference type="WBParaSite" id="BTMF_0001694601-mRNA-1">
    <property type="protein sequence ID" value="BTMF_0001694601-mRNA-1"/>
    <property type="gene ID" value="BTMF_0001694601"/>
</dbReference>
<dbReference type="STRING" id="42155.A0A0R3RA83"/>
<gene>
    <name evidence="2" type="ORF">BTMF_LOCUS14919</name>
</gene>
<feature type="region of interest" description="Disordered" evidence="1">
    <location>
        <begin position="93"/>
        <end position="122"/>
    </location>
</feature>
<reference evidence="4" key="1">
    <citation type="submission" date="2017-02" db="UniProtKB">
        <authorList>
            <consortium name="WormBaseParasite"/>
        </authorList>
    </citation>
    <scope>IDENTIFICATION</scope>
</reference>
<dbReference type="Proteomes" id="UP000280834">
    <property type="component" value="Unassembled WGS sequence"/>
</dbReference>
<accession>A0A0R3RA83</accession>
<feature type="compositionally biased region" description="Polar residues" evidence="1">
    <location>
        <begin position="102"/>
        <end position="114"/>
    </location>
</feature>
<organism evidence="4">
    <name type="scientific">Brugia timori</name>
    <dbReference type="NCBI Taxonomy" id="42155"/>
    <lineage>
        <taxon>Eukaryota</taxon>
        <taxon>Metazoa</taxon>
        <taxon>Ecdysozoa</taxon>
        <taxon>Nematoda</taxon>
        <taxon>Chromadorea</taxon>
        <taxon>Rhabditida</taxon>
        <taxon>Spirurina</taxon>
        <taxon>Spiruromorpha</taxon>
        <taxon>Filarioidea</taxon>
        <taxon>Onchocercidae</taxon>
        <taxon>Brugia</taxon>
    </lineage>
</organism>
<evidence type="ECO:0000256" key="1">
    <source>
        <dbReference type="SAM" id="MobiDB-lite"/>
    </source>
</evidence>